<dbReference type="AlphaFoldDB" id="A0A511V2Q9"/>
<dbReference type="CDD" id="cd00093">
    <property type="entry name" value="HTH_XRE"/>
    <property type="match status" value="1"/>
</dbReference>
<keyword evidence="4" id="KW-1185">Reference proteome</keyword>
<feature type="domain" description="HTH cro/C1-type" evidence="2">
    <location>
        <begin position="7"/>
        <end position="61"/>
    </location>
</feature>
<reference evidence="3 4" key="1">
    <citation type="submission" date="2019-07" db="EMBL/GenBank/DDBJ databases">
        <title>Whole genome shotgun sequence of Cerasibacillus quisquiliarum NBRC 102429.</title>
        <authorList>
            <person name="Hosoyama A."/>
            <person name="Uohara A."/>
            <person name="Ohji S."/>
            <person name="Ichikawa N."/>
        </authorList>
    </citation>
    <scope>NUCLEOTIDE SEQUENCE [LARGE SCALE GENOMIC DNA]</scope>
    <source>
        <strain evidence="3 4">NBRC 102429</strain>
    </source>
</reference>
<dbReference type="SMART" id="SM00530">
    <property type="entry name" value="HTH_XRE"/>
    <property type="match status" value="1"/>
</dbReference>
<dbReference type="Proteomes" id="UP000321491">
    <property type="component" value="Unassembled WGS sequence"/>
</dbReference>
<dbReference type="GO" id="GO:0003677">
    <property type="term" value="F:DNA binding"/>
    <property type="evidence" value="ECO:0007669"/>
    <property type="project" value="UniProtKB-KW"/>
</dbReference>
<comment type="caution">
    <text evidence="3">The sequence shown here is derived from an EMBL/GenBank/DDBJ whole genome shotgun (WGS) entry which is preliminary data.</text>
</comment>
<evidence type="ECO:0000313" key="3">
    <source>
        <dbReference type="EMBL" id="GEN32023.1"/>
    </source>
</evidence>
<dbReference type="RefSeq" id="WP_170226714.1">
    <property type="nucleotide sequence ID" value="NZ_BJXW01000026.1"/>
</dbReference>
<dbReference type="EMBL" id="BJXW01000026">
    <property type="protein sequence ID" value="GEN32023.1"/>
    <property type="molecule type" value="Genomic_DNA"/>
</dbReference>
<dbReference type="InterPro" id="IPR001387">
    <property type="entry name" value="Cro/C1-type_HTH"/>
</dbReference>
<sequence>MNFNEVLRQLRKGTIYTQEELANKLGLLRSTYAKYETGENEPDYKTLVKIANYYGVSTDVLLGRNVKENNNMYNSCEEIKLLILELGVSDEKFFDIENWEVLEKEDIEDIQKYFEWIVHKAREKKQLI</sequence>
<evidence type="ECO:0000313" key="4">
    <source>
        <dbReference type="Proteomes" id="UP000321491"/>
    </source>
</evidence>
<dbReference type="Pfam" id="PF01381">
    <property type="entry name" value="HTH_3"/>
    <property type="match status" value="1"/>
</dbReference>
<dbReference type="SUPFAM" id="SSF47413">
    <property type="entry name" value="lambda repressor-like DNA-binding domains"/>
    <property type="match status" value="1"/>
</dbReference>
<name>A0A511V2Q9_9BACI</name>
<evidence type="ECO:0000259" key="2">
    <source>
        <dbReference type="PROSITE" id="PS50943"/>
    </source>
</evidence>
<dbReference type="InterPro" id="IPR010982">
    <property type="entry name" value="Lambda_DNA-bd_dom_sf"/>
</dbReference>
<gene>
    <name evidence="3" type="primary">yqaE</name>
    <name evidence="3" type="ORF">CQU01_22610</name>
</gene>
<organism evidence="3 4">
    <name type="scientific">Cerasibacillus quisquiliarum</name>
    <dbReference type="NCBI Taxonomy" id="227865"/>
    <lineage>
        <taxon>Bacteria</taxon>
        <taxon>Bacillati</taxon>
        <taxon>Bacillota</taxon>
        <taxon>Bacilli</taxon>
        <taxon>Bacillales</taxon>
        <taxon>Bacillaceae</taxon>
        <taxon>Cerasibacillus</taxon>
    </lineage>
</organism>
<keyword evidence="1" id="KW-0238">DNA-binding</keyword>
<evidence type="ECO:0000256" key="1">
    <source>
        <dbReference type="ARBA" id="ARBA00023125"/>
    </source>
</evidence>
<proteinExistence type="predicted"/>
<dbReference type="PROSITE" id="PS50943">
    <property type="entry name" value="HTH_CROC1"/>
    <property type="match status" value="1"/>
</dbReference>
<dbReference type="PANTHER" id="PTHR46558">
    <property type="entry name" value="TRACRIPTIONAL REGULATORY PROTEIN-RELATED-RELATED"/>
    <property type="match status" value="1"/>
</dbReference>
<dbReference type="Gene3D" id="1.10.260.40">
    <property type="entry name" value="lambda repressor-like DNA-binding domains"/>
    <property type="match status" value="1"/>
</dbReference>
<protein>
    <submittedName>
        <fullName evidence="3">Putative HTH-type transcriptional regulator YqaE</fullName>
    </submittedName>
</protein>
<accession>A0A511V2Q9</accession>
<dbReference type="PANTHER" id="PTHR46558:SF11">
    <property type="entry name" value="HTH-TYPE TRANSCRIPTIONAL REGULATOR XRE"/>
    <property type="match status" value="1"/>
</dbReference>